<evidence type="ECO:0000313" key="2">
    <source>
        <dbReference type="Proteomes" id="UP000011586"/>
    </source>
</evidence>
<keyword evidence="2" id="KW-1185">Reference proteome</keyword>
<accession>M0E830</accession>
<organism evidence="1 2">
    <name type="scientific">Halorubrum californiense DSM 19288</name>
    <dbReference type="NCBI Taxonomy" id="1227465"/>
    <lineage>
        <taxon>Archaea</taxon>
        <taxon>Methanobacteriati</taxon>
        <taxon>Methanobacteriota</taxon>
        <taxon>Stenosarchaea group</taxon>
        <taxon>Halobacteria</taxon>
        <taxon>Halobacteriales</taxon>
        <taxon>Haloferacaceae</taxon>
        <taxon>Halorubrum</taxon>
    </lineage>
</organism>
<name>M0E830_9EURY</name>
<comment type="caution">
    <text evidence="1">The sequence shown here is derived from an EMBL/GenBank/DDBJ whole genome shotgun (WGS) entry which is preliminary data.</text>
</comment>
<proteinExistence type="predicted"/>
<dbReference type="Proteomes" id="UP000011586">
    <property type="component" value="Unassembled WGS sequence"/>
</dbReference>
<dbReference type="AlphaFoldDB" id="M0E830"/>
<reference evidence="1 2" key="1">
    <citation type="journal article" date="2014" name="PLoS Genet.">
        <title>Phylogenetically driven sequencing of extremely halophilic archaea reveals strategies for static and dynamic osmo-response.</title>
        <authorList>
            <person name="Becker E.A."/>
            <person name="Seitzer P.M."/>
            <person name="Tritt A."/>
            <person name="Larsen D."/>
            <person name="Krusor M."/>
            <person name="Yao A.I."/>
            <person name="Wu D."/>
            <person name="Madern D."/>
            <person name="Eisen J.A."/>
            <person name="Darling A.E."/>
            <person name="Facciotti M.T."/>
        </authorList>
    </citation>
    <scope>NUCLEOTIDE SEQUENCE [LARGE SCALE GENOMIC DNA]</scope>
    <source>
        <strain evidence="1 2">DSM 19288</strain>
    </source>
</reference>
<dbReference type="EMBL" id="AOJK01000048">
    <property type="protein sequence ID" value="ELZ43067.1"/>
    <property type="molecule type" value="Genomic_DNA"/>
</dbReference>
<protein>
    <submittedName>
        <fullName evidence="1">Uncharacterized protein</fullName>
    </submittedName>
</protein>
<evidence type="ECO:0000313" key="1">
    <source>
        <dbReference type="EMBL" id="ELZ43067.1"/>
    </source>
</evidence>
<gene>
    <name evidence="1" type="ORF">C463_09975</name>
</gene>
<sequence length="125" mass="13795">MLELENQLLSQTKAEAESISKRSARTGRNGIADMCDTIRDIQATLESRSDDVCVTVREQADGRVKLTRQAAAHVDNGEWDHAAETIREIQAIVERDIELLESRLTDTDGEIILGEGVGLTCLVNM</sequence>